<accession>A0A7J8I934</accession>
<protein>
    <submittedName>
        <fullName evidence="1">Uncharacterized protein</fullName>
    </submittedName>
</protein>
<gene>
    <name evidence="1" type="ORF">HJG59_010541</name>
</gene>
<evidence type="ECO:0000313" key="1">
    <source>
        <dbReference type="EMBL" id="KAF6480675.1"/>
    </source>
</evidence>
<organism evidence="1 2">
    <name type="scientific">Molossus molossus</name>
    <name type="common">Pallas' mastiff bat</name>
    <name type="synonym">Vespertilio molossus</name>
    <dbReference type="NCBI Taxonomy" id="27622"/>
    <lineage>
        <taxon>Eukaryota</taxon>
        <taxon>Metazoa</taxon>
        <taxon>Chordata</taxon>
        <taxon>Craniata</taxon>
        <taxon>Vertebrata</taxon>
        <taxon>Euteleostomi</taxon>
        <taxon>Mammalia</taxon>
        <taxon>Eutheria</taxon>
        <taxon>Laurasiatheria</taxon>
        <taxon>Chiroptera</taxon>
        <taxon>Yangochiroptera</taxon>
        <taxon>Molossidae</taxon>
        <taxon>Molossus</taxon>
    </lineage>
</organism>
<sequence length="120" mass="14378">MKWQQILIYQELNLKNKINKQNRNRPIDTENILMVATWYREHFDGCHMVRGLEEWVRKVNGLKYTLVVTEQSWKQYSTVNVVNDTLITMHRTDGCKVYLDDHLVSYAMSNHCGVHKKNYF</sequence>
<evidence type="ECO:0000313" key="2">
    <source>
        <dbReference type="Proteomes" id="UP000550707"/>
    </source>
</evidence>
<reference evidence="1 2" key="1">
    <citation type="journal article" date="2020" name="Nature">
        <title>Six reference-quality genomes reveal evolution of bat adaptations.</title>
        <authorList>
            <person name="Jebb D."/>
            <person name="Huang Z."/>
            <person name="Pippel M."/>
            <person name="Hughes G.M."/>
            <person name="Lavrichenko K."/>
            <person name="Devanna P."/>
            <person name="Winkler S."/>
            <person name="Jermiin L.S."/>
            <person name="Skirmuntt E.C."/>
            <person name="Katzourakis A."/>
            <person name="Burkitt-Gray L."/>
            <person name="Ray D.A."/>
            <person name="Sullivan K.A.M."/>
            <person name="Roscito J.G."/>
            <person name="Kirilenko B.M."/>
            <person name="Davalos L.M."/>
            <person name="Corthals A.P."/>
            <person name="Power M.L."/>
            <person name="Jones G."/>
            <person name="Ransome R.D."/>
            <person name="Dechmann D.K.N."/>
            <person name="Locatelli A.G."/>
            <person name="Puechmaille S.J."/>
            <person name="Fedrigo O."/>
            <person name="Jarvis E.D."/>
            <person name="Hiller M."/>
            <person name="Vernes S.C."/>
            <person name="Myers E.W."/>
            <person name="Teeling E.C."/>
        </authorList>
    </citation>
    <scope>NUCLEOTIDE SEQUENCE [LARGE SCALE GENOMIC DNA]</scope>
    <source>
        <strain evidence="1">MMolMol1</strain>
        <tissue evidence="1">Muscle</tissue>
    </source>
</reference>
<dbReference type="Proteomes" id="UP000550707">
    <property type="component" value="Unassembled WGS sequence"/>
</dbReference>
<dbReference type="InParanoid" id="A0A7J8I934"/>
<comment type="caution">
    <text evidence="1">The sequence shown here is derived from an EMBL/GenBank/DDBJ whole genome shotgun (WGS) entry which is preliminary data.</text>
</comment>
<keyword evidence="2" id="KW-1185">Reference proteome</keyword>
<dbReference type="AlphaFoldDB" id="A0A7J8I934"/>
<proteinExistence type="predicted"/>
<name>A0A7J8I934_MOLMO</name>
<dbReference type="EMBL" id="JACASF010000004">
    <property type="protein sequence ID" value="KAF6480675.1"/>
    <property type="molecule type" value="Genomic_DNA"/>
</dbReference>